<sequence length="479" mass="50579">MSEVVARGRDWAAALPSIRAVGAAEMRAALPTARRVVVLDDDPTGTQTVRGVPVLTRWEADDIAWAFAQGGPGFFVLTNTRSLSEADAAARNREVASRCLDIAADLGVDLVFASRGDSTLRGHFPLETDVLAAVSAEHGQPIDAVLLAPAYLDAGRVTVDGIHWVRGDDGLRPVAHGEFARDATFGYRSSRLADWVEEKSGGRIPAASVVSVGIDAIRSESAELRAGALVEALRAAHNCQVVVIDAIVDDDLRAATLAVLAAESAGRRVLYRVGPSFVRARLGQGTQPPLSDEELSAIVGTSPVHGLVVVGSHVGVTTRQVERLAADRDLARVELDVARIVEGDAEAHIAEVVAHALVHLDHRLVVITTSRTLRTGADAEASLDISRRVSAALSTTVRRIVADRRPRFVVAKGGITSSDIATVALDIHRAWVRGSLLPGIVSLWQATSGTAEGLAYIVFAGNVGGDSSLAEVVNRLERA</sequence>
<dbReference type="InterPro" id="IPR010737">
    <property type="entry name" value="4-carb_acid_sugar_kinase_N"/>
</dbReference>
<dbReference type="GO" id="GO:0005524">
    <property type="term" value="F:ATP binding"/>
    <property type="evidence" value="ECO:0007669"/>
    <property type="project" value="UniProtKB-KW"/>
</dbReference>
<keyword evidence="2" id="KW-0808">Transferase</keyword>
<feature type="domain" description="Four-carbon acid sugar kinase N-terminal" evidence="7">
    <location>
        <begin position="37"/>
        <end position="280"/>
    </location>
</feature>
<evidence type="ECO:0000256" key="6">
    <source>
        <dbReference type="ARBA" id="ARBA00023277"/>
    </source>
</evidence>
<keyword evidence="10" id="KW-1185">Reference proteome</keyword>
<dbReference type="GO" id="GO:0016301">
    <property type="term" value="F:kinase activity"/>
    <property type="evidence" value="ECO:0007669"/>
    <property type="project" value="UniProtKB-KW"/>
</dbReference>
<comment type="caution">
    <text evidence="9">The sequence shown here is derived from an EMBL/GenBank/DDBJ whole genome shotgun (WGS) entry which is preliminary data.</text>
</comment>
<dbReference type="Proteomes" id="UP000321379">
    <property type="component" value="Unassembled WGS sequence"/>
</dbReference>
<dbReference type="InterPro" id="IPR031475">
    <property type="entry name" value="NBD_C"/>
</dbReference>
<protein>
    <recommendedName>
        <fullName evidence="11">Four-carbon acid sugar kinase family protein</fullName>
    </recommendedName>
</protein>
<comment type="similarity">
    <text evidence="1">Belongs to the four-carbon acid sugar kinase family.</text>
</comment>
<gene>
    <name evidence="9" type="ORF">FVP33_12660</name>
</gene>
<evidence type="ECO:0000256" key="4">
    <source>
        <dbReference type="ARBA" id="ARBA00022777"/>
    </source>
</evidence>
<evidence type="ECO:0000256" key="3">
    <source>
        <dbReference type="ARBA" id="ARBA00022741"/>
    </source>
</evidence>
<dbReference type="SUPFAM" id="SSF142764">
    <property type="entry name" value="YgbK-like"/>
    <property type="match status" value="1"/>
</dbReference>
<keyword evidence="5" id="KW-0067">ATP-binding</keyword>
<dbReference type="Pfam" id="PF07005">
    <property type="entry name" value="SBD_N"/>
    <property type="match status" value="1"/>
</dbReference>
<reference evidence="9 10" key="1">
    <citation type="submission" date="2019-08" db="EMBL/GenBank/DDBJ databases">
        <title>Bacterial whole genome sequence for Glaciihabitans sp. CHu50b-6-2.</title>
        <authorList>
            <person name="Jin L."/>
        </authorList>
    </citation>
    <scope>NUCLEOTIDE SEQUENCE [LARGE SCALE GENOMIC DNA]</scope>
    <source>
        <strain evidence="9 10">CHu50b-6-2</strain>
    </source>
</reference>
<keyword evidence="6" id="KW-0119">Carbohydrate metabolism</keyword>
<evidence type="ECO:0000313" key="9">
    <source>
        <dbReference type="EMBL" id="TXN29975.1"/>
    </source>
</evidence>
<evidence type="ECO:0000256" key="5">
    <source>
        <dbReference type="ARBA" id="ARBA00022840"/>
    </source>
</evidence>
<evidence type="ECO:0008006" key="11">
    <source>
        <dbReference type="Google" id="ProtNLM"/>
    </source>
</evidence>
<evidence type="ECO:0000259" key="7">
    <source>
        <dbReference type="Pfam" id="PF07005"/>
    </source>
</evidence>
<proteinExistence type="inferred from homology"/>
<dbReference type="Gene3D" id="3.40.980.20">
    <property type="entry name" value="Four-carbon acid sugar kinase, nucleotide binding domain"/>
    <property type="match status" value="1"/>
</dbReference>
<dbReference type="Pfam" id="PF17042">
    <property type="entry name" value="NBD_C"/>
    <property type="match status" value="1"/>
</dbReference>
<dbReference type="AlphaFoldDB" id="A0A5C8UNK4"/>
<dbReference type="Gene3D" id="3.40.50.10840">
    <property type="entry name" value="Putative sugar-binding, N-terminal domain"/>
    <property type="match status" value="1"/>
</dbReference>
<evidence type="ECO:0000256" key="1">
    <source>
        <dbReference type="ARBA" id="ARBA00005715"/>
    </source>
</evidence>
<name>A0A5C8UNK4_9MICO</name>
<evidence type="ECO:0000256" key="2">
    <source>
        <dbReference type="ARBA" id="ARBA00022679"/>
    </source>
</evidence>
<evidence type="ECO:0000313" key="10">
    <source>
        <dbReference type="Proteomes" id="UP000321379"/>
    </source>
</evidence>
<feature type="domain" description="Four-carbon acid sugar kinase nucleotide binding" evidence="8">
    <location>
        <begin position="307"/>
        <end position="469"/>
    </location>
</feature>
<dbReference type="InterPro" id="IPR037051">
    <property type="entry name" value="4-carb_acid_sugar_kinase_N_sf"/>
</dbReference>
<dbReference type="RefSeq" id="WP_147784018.1">
    <property type="nucleotide sequence ID" value="NZ_VRMG01000008.1"/>
</dbReference>
<evidence type="ECO:0000259" key="8">
    <source>
        <dbReference type="Pfam" id="PF17042"/>
    </source>
</evidence>
<keyword evidence="3" id="KW-0547">Nucleotide-binding</keyword>
<dbReference type="EMBL" id="VRMG01000008">
    <property type="protein sequence ID" value="TXN29975.1"/>
    <property type="molecule type" value="Genomic_DNA"/>
</dbReference>
<dbReference type="InterPro" id="IPR042213">
    <property type="entry name" value="NBD_C_sf"/>
</dbReference>
<accession>A0A5C8UNK4</accession>
<organism evidence="9 10">
    <name type="scientific">Lacisediminihabitans profunda</name>
    <dbReference type="NCBI Taxonomy" id="2594790"/>
    <lineage>
        <taxon>Bacteria</taxon>
        <taxon>Bacillati</taxon>
        <taxon>Actinomycetota</taxon>
        <taxon>Actinomycetes</taxon>
        <taxon>Micrococcales</taxon>
        <taxon>Microbacteriaceae</taxon>
        <taxon>Lacisediminihabitans</taxon>
    </lineage>
</organism>
<keyword evidence="4" id="KW-0418">Kinase</keyword>